<accession>A0A948WWE8</accession>
<comment type="caution">
    <text evidence="6">The sequence shown here is derived from an EMBL/GenBank/DDBJ whole genome shotgun (WGS) entry which is preliminary data.</text>
</comment>
<evidence type="ECO:0000256" key="4">
    <source>
        <dbReference type="SAM" id="SignalP"/>
    </source>
</evidence>
<evidence type="ECO:0000313" key="6">
    <source>
        <dbReference type="EMBL" id="MBU3838857.1"/>
    </source>
</evidence>
<feature type="compositionally biased region" description="Basic and acidic residues" evidence="3">
    <location>
        <begin position="619"/>
        <end position="634"/>
    </location>
</feature>
<evidence type="ECO:0000256" key="1">
    <source>
        <dbReference type="ARBA" id="ARBA00022729"/>
    </source>
</evidence>
<feature type="compositionally biased region" description="Basic residues" evidence="3">
    <location>
        <begin position="635"/>
        <end position="644"/>
    </location>
</feature>
<keyword evidence="2" id="KW-0175">Coiled coil</keyword>
<dbReference type="InterPro" id="IPR032812">
    <property type="entry name" value="SbsA_Ig"/>
</dbReference>
<evidence type="ECO:0000313" key="7">
    <source>
        <dbReference type="Proteomes" id="UP000783796"/>
    </source>
</evidence>
<evidence type="ECO:0000256" key="3">
    <source>
        <dbReference type="SAM" id="MobiDB-lite"/>
    </source>
</evidence>
<feature type="coiled-coil region" evidence="2">
    <location>
        <begin position="364"/>
        <end position="395"/>
    </location>
</feature>
<dbReference type="EMBL" id="JAHLFW010000094">
    <property type="protein sequence ID" value="MBU3838857.1"/>
    <property type="molecule type" value="Genomic_DNA"/>
</dbReference>
<reference evidence="6" key="1">
    <citation type="journal article" date="2021" name="PeerJ">
        <title>Extensive microbial diversity within the chicken gut microbiome revealed by metagenomics and culture.</title>
        <authorList>
            <person name="Gilroy R."/>
            <person name="Ravi A."/>
            <person name="Getino M."/>
            <person name="Pursley I."/>
            <person name="Horton D.L."/>
            <person name="Alikhan N.F."/>
            <person name="Baker D."/>
            <person name="Gharbi K."/>
            <person name="Hall N."/>
            <person name="Watson M."/>
            <person name="Adriaenssens E.M."/>
            <person name="Foster-Nyarko E."/>
            <person name="Jarju S."/>
            <person name="Secka A."/>
            <person name="Antonio M."/>
            <person name="Oren A."/>
            <person name="Chaudhuri R.R."/>
            <person name="La Ragione R."/>
            <person name="Hildebrand F."/>
            <person name="Pallen M.J."/>
        </authorList>
    </citation>
    <scope>NUCLEOTIDE SEQUENCE</scope>
    <source>
        <strain evidence="6">G4-2901</strain>
    </source>
</reference>
<feature type="domain" description="SbsA Ig-like" evidence="5">
    <location>
        <begin position="33"/>
        <end position="132"/>
    </location>
</feature>
<organism evidence="6 7">
    <name type="scientific">Candidatus Phocaeicola faecigallinarum</name>
    <dbReference type="NCBI Taxonomy" id="2838732"/>
    <lineage>
        <taxon>Bacteria</taxon>
        <taxon>Pseudomonadati</taxon>
        <taxon>Bacteroidota</taxon>
        <taxon>Bacteroidia</taxon>
        <taxon>Bacteroidales</taxon>
        <taxon>Bacteroidaceae</taxon>
        <taxon>Phocaeicola</taxon>
    </lineage>
</organism>
<dbReference type="GO" id="GO:0030246">
    <property type="term" value="F:carbohydrate binding"/>
    <property type="evidence" value="ECO:0007669"/>
    <property type="project" value="InterPro"/>
</dbReference>
<dbReference type="SUPFAM" id="SSF49452">
    <property type="entry name" value="Starch-binding domain-like"/>
    <property type="match status" value="1"/>
</dbReference>
<proteinExistence type="predicted"/>
<dbReference type="PROSITE" id="PS51257">
    <property type="entry name" value="PROKAR_LIPOPROTEIN"/>
    <property type="match status" value="1"/>
</dbReference>
<dbReference type="Proteomes" id="UP000783796">
    <property type="component" value="Unassembled WGS sequence"/>
</dbReference>
<feature type="region of interest" description="Disordered" evidence="3">
    <location>
        <begin position="619"/>
        <end position="644"/>
    </location>
</feature>
<feature type="chain" id="PRO_5037291136" evidence="4">
    <location>
        <begin position="23"/>
        <end position="644"/>
    </location>
</feature>
<dbReference type="AlphaFoldDB" id="A0A948WWE8"/>
<reference evidence="6" key="2">
    <citation type="submission" date="2021-04" db="EMBL/GenBank/DDBJ databases">
        <authorList>
            <person name="Gilroy R."/>
        </authorList>
    </citation>
    <scope>NUCLEOTIDE SEQUENCE</scope>
    <source>
        <strain evidence="6">G4-2901</strain>
    </source>
</reference>
<evidence type="ECO:0000259" key="5">
    <source>
        <dbReference type="Pfam" id="PF13205"/>
    </source>
</evidence>
<feature type="signal peptide" evidence="4">
    <location>
        <begin position="1"/>
        <end position="22"/>
    </location>
</feature>
<sequence>MKFSSLHILPLCVIIFILYACASTGTPDGGPYDETPPKFVRSTPEPNAINNQRKKISIEFDEFIKIENAAEKVIISPPQSEAPEVKASGKRVLVEFFDSLRENTTYTIDFGDAIVDNNEGNPMGDFAYAFSTGDRIDTMQVSGTVLNAQDLEPIKGIQVGLHKNLNDTAFTSLPFDRISRTDSRGRFTIKGIAPGKYRIYALKDGNQNYLFDSKTEIIAYSDSLIVPSMEPASRQDTTWNAFDTLKIDTIIKVNYTRFMPDDIVLRAFKEETTIQYLSKSEREQLNRFSLYFGAKADTLPTVKGLDFDEKDAFVIEPSINNDTIRYWIKDSVLCEKDTLTIQLDYLYTDSLGKLVPKRDTLVMMNKVNKEKRMAMAKEEQEKKEKELKKKQKKGDTINVVETKFFNMNVDAPSSMDINKNICISFEEPVQSIDTSMIHIDLKVDTLWQAERFLFVADSLLPRKYYILSDWKPGNEYRLTIDSTAIKSIYGLHTNKVENTVKIKNLEEYGTLYLNISGAGNNAVVQLLNSSDAVVREQKVKANNTCDFYFLQPNTKYYIRMYIDSNNNGKWDTGTYDKKIQPEQVYYFPKVWEMKANFDFEENWDVDAVPLDKQKLDEIKKQKPEEAKKIKDRNKERAKKLGLTS</sequence>
<dbReference type="Pfam" id="PF13205">
    <property type="entry name" value="Big_5"/>
    <property type="match status" value="1"/>
</dbReference>
<name>A0A948WWE8_9BACT</name>
<dbReference type="Gene3D" id="2.60.40.1120">
    <property type="entry name" value="Carboxypeptidase-like, regulatory domain"/>
    <property type="match status" value="1"/>
</dbReference>
<gene>
    <name evidence="6" type="ORF">H9777_11235</name>
</gene>
<protein>
    <submittedName>
        <fullName evidence="6">Ig-like domain-containing protein</fullName>
    </submittedName>
</protein>
<keyword evidence="1 4" id="KW-0732">Signal</keyword>
<evidence type="ECO:0000256" key="2">
    <source>
        <dbReference type="SAM" id="Coils"/>
    </source>
</evidence>
<dbReference type="InterPro" id="IPR013784">
    <property type="entry name" value="Carb-bd-like_fold"/>
</dbReference>